<dbReference type="KEGG" id="kyr:CVV65_11870"/>
<evidence type="ECO:0000313" key="4">
    <source>
        <dbReference type="EMBL" id="ATY85535.1"/>
    </source>
</evidence>
<dbReference type="Gene3D" id="3.30.10.20">
    <property type="match status" value="2"/>
</dbReference>
<feature type="domain" description="PASTA" evidence="3">
    <location>
        <begin position="360"/>
        <end position="428"/>
    </location>
</feature>
<evidence type="ECO:0000256" key="1">
    <source>
        <dbReference type="SAM" id="MobiDB-lite"/>
    </source>
</evidence>
<keyword evidence="2" id="KW-0812">Transmembrane</keyword>
<feature type="domain" description="PASTA" evidence="3">
    <location>
        <begin position="477"/>
        <end position="542"/>
    </location>
</feature>
<feature type="region of interest" description="Disordered" evidence="1">
    <location>
        <begin position="255"/>
        <end position="282"/>
    </location>
</feature>
<keyword evidence="2" id="KW-1133">Transmembrane helix</keyword>
<dbReference type="AlphaFoldDB" id="A0A2K8N8U4"/>
<dbReference type="InterPro" id="IPR011009">
    <property type="entry name" value="Kinase-like_dom_sf"/>
</dbReference>
<keyword evidence="2" id="KW-0472">Membrane</keyword>
<feature type="region of interest" description="Disordered" evidence="1">
    <location>
        <begin position="391"/>
        <end position="411"/>
    </location>
</feature>
<keyword evidence="5" id="KW-1185">Reference proteome</keyword>
<dbReference type="CDD" id="cd06577">
    <property type="entry name" value="PASTA_pknB"/>
    <property type="match status" value="2"/>
</dbReference>
<dbReference type="SUPFAM" id="SSF54184">
    <property type="entry name" value="Penicillin-binding protein 2x (pbp-2x), c-terminal domain"/>
    <property type="match status" value="1"/>
</dbReference>
<protein>
    <recommendedName>
        <fullName evidence="3">PASTA domain-containing protein</fullName>
    </recommendedName>
</protein>
<feature type="region of interest" description="Disordered" evidence="1">
    <location>
        <begin position="427"/>
        <end position="486"/>
    </location>
</feature>
<dbReference type="OrthoDB" id="2677720at2"/>
<sequence length="544" mass="57427">MISGRGNPMVNLVWGERYESQEMVGSTQKGQLHLGWDRSLHRPVALAVFPGMPDEDRENLLRDIRAAAGGSWPSRPDIYDVGLDAGTVYVVYGRVAGQPFWRAWKSASGSTETWLSRLAQLGEAAVEWNRAGLRGVSLDPRWIWLRPEGGVVFYGLGAGNNYLPRELAHTAVRLATGNPDAPLQWEVLEESLNGQIPPLWIQAFGHWWLRAVSQDPALQFSDLETCVRGLKDVFREAPSELLDGSSSAMVSAPTFSPKKAGVGEASNRPAGKGIRPSGGTPNPWAQVRAMAFGRGRPFSTKRGTGRGETRIAGAARAVPRPGVAGWMHRFHWSRAAMVLMVAILAVVGGASLAYSVFMRGPGDATMPFVVGKSYDDALGALVQAGLDPSKVVKEPQASTQPPGTVIGQDPYAGKAVKPDRVVHLQVAVPPNSPGSAAAGPASSPESGNSTQGSGASTSGSTGTTTPGGSASPGATPGPGAKTVPDLTGLTLDQAQSQLLTLGIHYRYEIVSSDRPKGTVIDQMPSPGTQVGDGDYVVFRVSRGS</sequence>
<dbReference type="PROSITE" id="PS51178">
    <property type="entry name" value="PASTA"/>
    <property type="match status" value="2"/>
</dbReference>
<proteinExistence type="predicted"/>
<evidence type="ECO:0000313" key="5">
    <source>
        <dbReference type="Proteomes" id="UP000231932"/>
    </source>
</evidence>
<dbReference type="Proteomes" id="UP000231932">
    <property type="component" value="Chromosome"/>
</dbReference>
<dbReference type="EMBL" id="CP024955">
    <property type="protein sequence ID" value="ATY85535.1"/>
    <property type="molecule type" value="Genomic_DNA"/>
</dbReference>
<feature type="transmembrane region" description="Helical" evidence="2">
    <location>
        <begin position="336"/>
        <end position="357"/>
    </location>
</feature>
<name>A0A2K8N8U4_9BACL</name>
<dbReference type="SUPFAM" id="SSF56112">
    <property type="entry name" value="Protein kinase-like (PK-like)"/>
    <property type="match status" value="1"/>
</dbReference>
<evidence type="ECO:0000259" key="3">
    <source>
        <dbReference type="PROSITE" id="PS51178"/>
    </source>
</evidence>
<accession>A0A2K8N8U4</accession>
<gene>
    <name evidence="4" type="ORF">CVV65_11870</name>
</gene>
<dbReference type="Pfam" id="PF03793">
    <property type="entry name" value="PASTA"/>
    <property type="match status" value="2"/>
</dbReference>
<evidence type="ECO:0000256" key="2">
    <source>
        <dbReference type="SAM" id="Phobius"/>
    </source>
</evidence>
<dbReference type="InterPro" id="IPR005543">
    <property type="entry name" value="PASTA_dom"/>
</dbReference>
<dbReference type="SMART" id="SM00740">
    <property type="entry name" value="PASTA"/>
    <property type="match status" value="2"/>
</dbReference>
<reference evidence="5" key="1">
    <citation type="submission" date="2017-11" db="EMBL/GenBank/DDBJ databases">
        <title>Complete Genome Sequence of Kyrpidia sp. Strain EA-1, a thermophilic, hydrogen-oxidizing Bacterium, isolated from the Azores.</title>
        <authorList>
            <person name="Reiner J.E."/>
            <person name="Lapp C.J."/>
            <person name="Bunk B."/>
            <person name="Gescher J."/>
        </authorList>
    </citation>
    <scope>NUCLEOTIDE SEQUENCE [LARGE SCALE GENOMIC DNA]</scope>
    <source>
        <strain evidence="5">EA-1</strain>
    </source>
</reference>
<dbReference type="Gene3D" id="3.30.200.20">
    <property type="entry name" value="Phosphorylase Kinase, domain 1"/>
    <property type="match status" value="1"/>
</dbReference>
<feature type="compositionally biased region" description="Low complexity" evidence="1">
    <location>
        <begin position="427"/>
        <end position="482"/>
    </location>
</feature>
<organism evidence="4 5">
    <name type="scientific">Kyrpidia spormannii</name>
    <dbReference type="NCBI Taxonomy" id="2055160"/>
    <lineage>
        <taxon>Bacteria</taxon>
        <taxon>Bacillati</taxon>
        <taxon>Bacillota</taxon>
        <taxon>Bacilli</taxon>
        <taxon>Bacillales</taxon>
        <taxon>Alicyclobacillaceae</taxon>
        <taxon>Kyrpidia</taxon>
    </lineage>
</organism>